<reference evidence="13" key="2">
    <citation type="submission" date="2020-10" db="UniProtKB">
        <authorList>
            <consortium name="WormBaseParasite"/>
        </authorList>
    </citation>
    <scope>IDENTIFICATION</scope>
</reference>
<dbReference type="InterPro" id="IPR035849">
    <property type="entry name" value="Fes/Fps/Fer_SH2"/>
</dbReference>
<dbReference type="GO" id="GO:0005524">
    <property type="term" value="F:ATP binding"/>
    <property type="evidence" value="ECO:0007669"/>
    <property type="project" value="UniProtKB-UniRule"/>
</dbReference>
<dbReference type="PROSITE" id="PS50001">
    <property type="entry name" value="SH2"/>
    <property type="match status" value="1"/>
</dbReference>
<evidence type="ECO:0000256" key="7">
    <source>
        <dbReference type="PROSITE-ProRule" id="PRU00191"/>
    </source>
</evidence>
<keyword evidence="1 9" id="KW-0808">Transferase</keyword>
<evidence type="ECO:0000256" key="2">
    <source>
        <dbReference type="ARBA" id="ARBA00022741"/>
    </source>
</evidence>
<dbReference type="PROSITE" id="PS00109">
    <property type="entry name" value="PROTEIN_KINASE_TYR"/>
    <property type="match status" value="1"/>
</dbReference>
<dbReference type="Pfam" id="PF00017">
    <property type="entry name" value="SH2"/>
    <property type="match status" value="1"/>
</dbReference>
<comment type="catalytic activity">
    <reaction evidence="6 9">
        <text>L-tyrosyl-[protein] + ATP = O-phospho-L-tyrosyl-[protein] + ADP + H(+)</text>
        <dbReference type="Rhea" id="RHEA:10596"/>
        <dbReference type="Rhea" id="RHEA-COMP:10136"/>
        <dbReference type="Rhea" id="RHEA-COMP:20101"/>
        <dbReference type="ChEBI" id="CHEBI:15378"/>
        <dbReference type="ChEBI" id="CHEBI:30616"/>
        <dbReference type="ChEBI" id="CHEBI:46858"/>
        <dbReference type="ChEBI" id="CHEBI:61978"/>
        <dbReference type="ChEBI" id="CHEBI:456216"/>
        <dbReference type="EC" id="2.7.10.2"/>
    </reaction>
</comment>
<keyword evidence="7" id="KW-0727">SH2 domain</keyword>
<evidence type="ECO:0000259" key="11">
    <source>
        <dbReference type="PROSITE" id="PS50011"/>
    </source>
</evidence>
<feature type="domain" description="Protein kinase" evidence="11">
    <location>
        <begin position="122"/>
        <end position="387"/>
    </location>
</feature>
<dbReference type="SUPFAM" id="SSF56112">
    <property type="entry name" value="Protein kinase-like (PK-like)"/>
    <property type="match status" value="1"/>
</dbReference>
<keyword evidence="12" id="KW-1185">Reference proteome</keyword>
<dbReference type="InterPro" id="IPR017441">
    <property type="entry name" value="Protein_kinase_ATP_BS"/>
</dbReference>
<reference evidence="12" key="1">
    <citation type="journal article" date="2013" name="Genetics">
        <title>The draft genome and transcriptome of Panagrellus redivivus are shaped by the harsh demands of a free-living lifestyle.</title>
        <authorList>
            <person name="Srinivasan J."/>
            <person name="Dillman A.R."/>
            <person name="Macchietto M.G."/>
            <person name="Heikkinen L."/>
            <person name="Lakso M."/>
            <person name="Fracchia K.M."/>
            <person name="Antoshechkin I."/>
            <person name="Mortazavi A."/>
            <person name="Wong G."/>
            <person name="Sternberg P.W."/>
        </authorList>
    </citation>
    <scope>NUCLEOTIDE SEQUENCE [LARGE SCALE GENOMIC DNA]</scope>
    <source>
        <strain evidence="12">MT8872</strain>
    </source>
</reference>
<dbReference type="Gene3D" id="3.30.505.10">
    <property type="entry name" value="SH2 domain"/>
    <property type="match status" value="1"/>
</dbReference>
<evidence type="ECO:0000313" key="13">
    <source>
        <dbReference type="WBParaSite" id="Pan_g1615.t1"/>
    </source>
</evidence>
<keyword evidence="4 8" id="KW-0067">ATP-binding</keyword>
<dbReference type="InterPro" id="IPR000719">
    <property type="entry name" value="Prot_kinase_dom"/>
</dbReference>
<keyword evidence="5 9" id="KW-0829">Tyrosine-protein kinase</keyword>
<feature type="domain" description="SH2" evidence="10">
    <location>
        <begin position="15"/>
        <end position="110"/>
    </location>
</feature>
<dbReference type="InterPro" id="IPR001245">
    <property type="entry name" value="Ser-Thr/Tyr_kinase_cat_dom"/>
</dbReference>
<organism evidence="12 13">
    <name type="scientific">Panagrellus redivivus</name>
    <name type="common">Microworm</name>
    <dbReference type="NCBI Taxonomy" id="6233"/>
    <lineage>
        <taxon>Eukaryota</taxon>
        <taxon>Metazoa</taxon>
        <taxon>Ecdysozoa</taxon>
        <taxon>Nematoda</taxon>
        <taxon>Chromadorea</taxon>
        <taxon>Rhabditida</taxon>
        <taxon>Tylenchina</taxon>
        <taxon>Panagrolaimomorpha</taxon>
        <taxon>Panagrolaimoidea</taxon>
        <taxon>Panagrolaimidae</taxon>
        <taxon>Panagrellus</taxon>
    </lineage>
</organism>
<dbReference type="Pfam" id="PF07714">
    <property type="entry name" value="PK_Tyr_Ser-Thr"/>
    <property type="match status" value="1"/>
</dbReference>
<dbReference type="AlphaFoldDB" id="A0A7E4ZTE4"/>
<evidence type="ECO:0000313" key="12">
    <source>
        <dbReference type="Proteomes" id="UP000492821"/>
    </source>
</evidence>
<comment type="similarity">
    <text evidence="9">Belongs to the protein kinase superfamily. Tyr protein kinase family.</text>
</comment>
<dbReference type="SMART" id="SM00252">
    <property type="entry name" value="SH2"/>
    <property type="match status" value="1"/>
</dbReference>
<dbReference type="InterPro" id="IPR000980">
    <property type="entry name" value="SH2"/>
</dbReference>
<dbReference type="InterPro" id="IPR008266">
    <property type="entry name" value="Tyr_kinase_AS"/>
</dbReference>
<feature type="binding site" evidence="8">
    <location>
        <position position="154"/>
    </location>
    <ligand>
        <name>ATP</name>
        <dbReference type="ChEBI" id="CHEBI:30616"/>
    </ligand>
</feature>
<accession>A0A7E4ZTE4</accession>
<dbReference type="PROSITE" id="PS50011">
    <property type="entry name" value="PROTEIN_KINASE_DOM"/>
    <property type="match status" value="1"/>
</dbReference>
<dbReference type="PROSITE" id="PS00107">
    <property type="entry name" value="PROTEIN_KINASE_ATP"/>
    <property type="match status" value="1"/>
</dbReference>
<dbReference type="InterPro" id="IPR036860">
    <property type="entry name" value="SH2_dom_sf"/>
</dbReference>
<proteinExistence type="inferred from homology"/>
<name>A0A7E4ZTE4_PANRE</name>
<keyword evidence="2 8" id="KW-0547">Nucleotide-binding</keyword>
<dbReference type="PRINTS" id="PR00109">
    <property type="entry name" value="TYRKINASE"/>
</dbReference>
<dbReference type="EC" id="2.7.10.2" evidence="9"/>
<evidence type="ECO:0000259" key="10">
    <source>
        <dbReference type="PROSITE" id="PS50001"/>
    </source>
</evidence>
<evidence type="ECO:0000256" key="6">
    <source>
        <dbReference type="ARBA" id="ARBA00051245"/>
    </source>
</evidence>
<dbReference type="WBParaSite" id="Pan_g1615.t1">
    <property type="protein sequence ID" value="Pan_g1615.t1"/>
    <property type="gene ID" value="Pan_g1615"/>
</dbReference>
<dbReference type="InterPro" id="IPR020635">
    <property type="entry name" value="Tyr_kinase_cat_dom"/>
</dbReference>
<dbReference type="InterPro" id="IPR050198">
    <property type="entry name" value="Non-receptor_tyrosine_kinases"/>
</dbReference>
<dbReference type="SUPFAM" id="SSF55550">
    <property type="entry name" value="SH2 domain"/>
    <property type="match status" value="1"/>
</dbReference>
<dbReference type="FunFam" id="3.30.505.10:FF:000051">
    <property type="entry name" value="Tyrosine-protein kinase"/>
    <property type="match status" value="1"/>
</dbReference>
<protein>
    <recommendedName>
        <fullName evidence="9">Tyrosine-protein kinase</fullName>
        <ecNumber evidence="9">2.7.10.2</ecNumber>
    </recommendedName>
</protein>
<dbReference type="CDD" id="cd10361">
    <property type="entry name" value="SH2_Fps_family"/>
    <property type="match status" value="1"/>
</dbReference>
<evidence type="ECO:0000256" key="3">
    <source>
        <dbReference type="ARBA" id="ARBA00022777"/>
    </source>
</evidence>
<evidence type="ECO:0000256" key="5">
    <source>
        <dbReference type="ARBA" id="ARBA00023137"/>
    </source>
</evidence>
<dbReference type="InterPro" id="IPR011009">
    <property type="entry name" value="Kinase-like_dom_sf"/>
</dbReference>
<dbReference type="PRINTS" id="PR00401">
    <property type="entry name" value="SH2DOMAIN"/>
</dbReference>
<dbReference type="PANTHER" id="PTHR24418">
    <property type="entry name" value="TYROSINE-PROTEIN KINASE"/>
    <property type="match status" value="1"/>
</dbReference>
<dbReference type="Proteomes" id="UP000492821">
    <property type="component" value="Unassembled WGS sequence"/>
</dbReference>
<evidence type="ECO:0000256" key="8">
    <source>
        <dbReference type="PROSITE-ProRule" id="PRU10141"/>
    </source>
</evidence>
<dbReference type="SMART" id="SM00219">
    <property type="entry name" value="TyrKc"/>
    <property type="match status" value="1"/>
</dbReference>
<dbReference type="Gene3D" id="1.10.510.10">
    <property type="entry name" value="Transferase(Phosphotransferase) domain 1"/>
    <property type="match status" value="1"/>
</dbReference>
<evidence type="ECO:0000256" key="4">
    <source>
        <dbReference type="ARBA" id="ARBA00022840"/>
    </source>
</evidence>
<keyword evidence="3 9" id="KW-0418">Kinase</keyword>
<dbReference type="FunFam" id="3.30.200.20:FF:000518">
    <property type="entry name" value="Tyrosine-protein kinase"/>
    <property type="match status" value="1"/>
</dbReference>
<dbReference type="GO" id="GO:0004715">
    <property type="term" value="F:non-membrane spanning protein tyrosine kinase activity"/>
    <property type="evidence" value="ECO:0007669"/>
    <property type="project" value="UniProtKB-EC"/>
</dbReference>
<evidence type="ECO:0000256" key="9">
    <source>
        <dbReference type="RuleBase" id="RU362096"/>
    </source>
</evidence>
<evidence type="ECO:0000256" key="1">
    <source>
        <dbReference type="ARBA" id="ARBA00022679"/>
    </source>
</evidence>
<sequence>MSTTSQAGNYETEEWFHGMLPREDINKLLVDQGHFLVRMTEPKPNQGMRLVLSVKWNKKPHHFIVNHDTHQLKYYIERYQFDTMADLIQFYITRKVPVTEKSGALLLTPVPRQDWELHHENIELGKMLGEGAFGAVHAGVLTLKDGTSKKVAVKVHKGKAINKELIREICKEARTMRRYKHPNVVAFYGVAIEHEPIMLVMELISGGSLDSYLAKNGNMVSVSERISFSFDAAKGLEYLHDRSCIHRDVAARNCLVNDGRVKLSDFGLSRDVSAQAKAYKLKNLKQKLPIRWLSPETLITASYTFKSDVFSFGILIWEIFVYPKASEPYPGMTAAEVNAQVKAGYRMEAPENMPSAVKTIMVQHCWPQDPDERWSMTNVRKGFEELVACNSSKKSRMQMRSEMA</sequence>
<dbReference type="CDD" id="cd00192">
    <property type="entry name" value="PTKc"/>
    <property type="match status" value="1"/>
</dbReference>